<accession>A0A5A7SFC3</accession>
<dbReference type="Proteomes" id="UP000322244">
    <property type="component" value="Unassembled WGS sequence"/>
</dbReference>
<keyword evidence="2" id="KW-0812">Transmembrane</keyword>
<dbReference type="EMBL" id="VLNY01000003">
    <property type="protein sequence ID" value="KAA0023343.1"/>
    <property type="molecule type" value="Genomic_DNA"/>
</dbReference>
<evidence type="ECO:0000313" key="4">
    <source>
        <dbReference type="Proteomes" id="UP000322244"/>
    </source>
</evidence>
<feature type="transmembrane region" description="Helical" evidence="2">
    <location>
        <begin position="6"/>
        <end position="36"/>
    </location>
</feature>
<keyword evidence="2" id="KW-0472">Membrane</keyword>
<sequence length="240" mass="27039">MPSTVPIGYFIAVAIISGVTALIGATSIGFSIWSTYYNNSRLDKRESTNNEKADIREREQWRRQEILKLVTRTTNQLDYVRLTAHYMTYPNTSEENRKTAMQNMHQAIQRLFSNHYKYSTLTTAGLQQAYGDAVRLTYNINKKCYSLVSGYDPEKVGAVSSQIGEFTEAIFKVGLLASRELEMANAQYDSLEKKMSALHSSLSKYRGDDVDSAEPPSKFNESPSTLDADDSPIDTQVNQN</sequence>
<protein>
    <submittedName>
        <fullName evidence="3">Uncharacterized protein</fullName>
    </submittedName>
</protein>
<organism evidence="3 4">
    <name type="scientific">Antrihabitans cavernicola</name>
    <dbReference type="NCBI Taxonomy" id="2495913"/>
    <lineage>
        <taxon>Bacteria</taxon>
        <taxon>Bacillati</taxon>
        <taxon>Actinomycetota</taxon>
        <taxon>Actinomycetes</taxon>
        <taxon>Mycobacteriales</taxon>
        <taxon>Nocardiaceae</taxon>
        <taxon>Antrihabitans</taxon>
    </lineage>
</organism>
<reference evidence="3 4" key="1">
    <citation type="submission" date="2019-07" db="EMBL/GenBank/DDBJ databases">
        <title>Rhodococcus cavernicolus sp. nov., isolated from a cave.</title>
        <authorList>
            <person name="Lee S.D."/>
        </authorList>
    </citation>
    <scope>NUCLEOTIDE SEQUENCE [LARGE SCALE GENOMIC DNA]</scope>
    <source>
        <strain evidence="3 4">C1-24</strain>
    </source>
</reference>
<feature type="region of interest" description="Disordered" evidence="1">
    <location>
        <begin position="204"/>
        <end position="240"/>
    </location>
</feature>
<evidence type="ECO:0000256" key="2">
    <source>
        <dbReference type="SAM" id="Phobius"/>
    </source>
</evidence>
<dbReference type="RefSeq" id="WP_149429688.1">
    <property type="nucleotide sequence ID" value="NZ_VLNY01000003.1"/>
</dbReference>
<gene>
    <name evidence="3" type="ORF">FOY51_07975</name>
</gene>
<evidence type="ECO:0000313" key="3">
    <source>
        <dbReference type="EMBL" id="KAA0023343.1"/>
    </source>
</evidence>
<dbReference type="AlphaFoldDB" id="A0A5A7SFC3"/>
<proteinExistence type="predicted"/>
<name>A0A5A7SFC3_9NOCA</name>
<keyword evidence="2" id="KW-1133">Transmembrane helix</keyword>
<comment type="caution">
    <text evidence="3">The sequence shown here is derived from an EMBL/GenBank/DDBJ whole genome shotgun (WGS) entry which is preliminary data.</text>
</comment>
<keyword evidence="4" id="KW-1185">Reference proteome</keyword>
<evidence type="ECO:0000256" key="1">
    <source>
        <dbReference type="SAM" id="MobiDB-lite"/>
    </source>
</evidence>